<feature type="domain" description="Glucose-methanol-choline oxidoreductase N-terminal" evidence="5">
    <location>
        <begin position="234"/>
        <end position="346"/>
    </location>
</feature>
<dbReference type="InterPro" id="IPR007867">
    <property type="entry name" value="GMC_OxRtase_C"/>
</dbReference>
<dbReference type="GO" id="GO:0016614">
    <property type="term" value="F:oxidoreductase activity, acting on CH-OH group of donors"/>
    <property type="evidence" value="ECO:0007669"/>
    <property type="project" value="InterPro"/>
</dbReference>
<dbReference type="Proteomes" id="UP000544134">
    <property type="component" value="Unassembled WGS sequence"/>
</dbReference>
<keyword evidence="3" id="KW-0274">FAD</keyword>
<dbReference type="Gene3D" id="3.50.50.60">
    <property type="entry name" value="FAD/NAD(P)-binding domain"/>
    <property type="match status" value="2"/>
</dbReference>
<dbReference type="Pfam" id="PF05199">
    <property type="entry name" value="GMC_oxred_C"/>
    <property type="match status" value="1"/>
</dbReference>
<evidence type="ECO:0000256" key="4">
    <source>
        <dbReference type="ARBA" id="ARBA00023002"/>
    </source>
</evidence>
<dbReference type="PANTHER" id="PTHR46056:SF12">
    <property type="entry name" value="LONG-CHAIN-ALCOHOL OXIDASE"/>
    <property type="match status" value="1"/>
</dbReference>
<proteinExistence type="inferred from homology"/>
<protein>
    <submittedName>
        <fullName evidence="7">GMC family oxidoreductase</fullName>
    </submittedName>
</protein>
<feature type="domain" description="Glucose-methanol-choline oxidoreductase C-terminal" evidence="6">
    <location>
        <begin position="447"/>
        <end position="571"/>
    </location>
</feature>
<keyword evidence="8" id="KW-1185">Reference proteome</keyword>
<dbReference type="EMBL" id="JABBGJ010000018">
    <property type="protein sequence ID" value="NML99877.1"/>
    <property type="molecule type" value="Genomic_DNA"/>
</dbReference>
<dbReference type="AlphaFoldDB" id="A0A848IBN4"/>
<accession>A0A848IBN4</accession>
<evidence type="ECO:0000256" key="3">
    <source>
        <dbReference type="ARBA" id="ARBA00022827"/>
    </source>
</evidence>
<dbReference type="SUPFAM" id="SSF54373">
    <property type="entry name" value="FAD-linked reductases, C-terminal domain"/>
    <property type="match status" value="1"/>
</dbReference>
<name>A0A848IBN4_9BURK</name>
<evidence type="ECO:0000259" key="5">
    <source>
        <dbReference type="Pfam" id="PF00732"/>
    </source>
</evidence>
<dbReference type="SUPFAM" id="SSF51905">
    <property type="entry name" value="FAD/NAD(P)-binding domain"/>
    <property type="match status" value="1"/>
</dbReference>
<evidence type="ECO:0000256" key="2">
    <source>
        <dbReference type="ARBA" id="ARBA00022630"/>
    </source>
</evidence>
<dbReference type="InterPro" id="IPR000172">
    <property type="entry name" value="GMC_OxRdtase_N"/>
</dbReference>
<sequence>MTAIKKKPVDAVLVGFGWTGAIMAMELTEAGLNVLALERGPARDTNPDFAYPRIADELTYGIRYGLMQNLATETVTVRHTAQDQALPYRQLGSFLLGNGVGGAGAHWNGMHWRATASDLVLRSHYEQRYGKRFIPVDMTIQDWGITYDELEPFYDRFEYVCGVSGKGGNIGGQPSAGGNPFESPRQRDYPLPPLKDNLPAALFADAARSLGFKPFPSPSSNASQAYTNPYGMQLGACNFCGYCERFGCYMYSKASPQITIIPALRKKTNFELRTQAHVTRVNLDSSGKKATGVTYIDSIGREVEQPADLVILCAYQMHNVRLLLLSKIGRPYDPQTGQGTVGKNYAYQMNGGVSLFFDKNVYLNPFAGSGAGGQAVDEFNGDNFDHGPLGFIGGAYTAANITGGRPIQQAMLPPGTPSWGAQWKSALKENYLHSMTIGTEGSVMSYRDNFLDLDPTYRDAYGQPLLRMTFNWKSNDIKMSQYTTGRAAEIGRAMKPKQLVINTKKIGDQYDVRPYQTTHTTGGAIMGERPDSSVVNKYLQSWDVPNVFVLGASAFPQNFSYNPTGTVGALAYWAAHAIRTRYLKNPGALLAV</sequence>
<organism evidence="7 8">
    <name type="scientific">Paraburkholderia polaris</name>
    <dbReference type="NCBI Taxonomy" id="2728848"/>
    <lineage>
        <taxon>Bacteria</taxon>
        <taxon>Pseudomonadati</taxon>
        <taxon>Pseudomonadota</taxon>
        <taxon>Betaproteobacteria</taxon>
        <taxon>Burkholderiales</taxon>
        <taxon>Burkholderiaceae</taxon>
        <taxon>Paraburkholderia</taxon>
    </lineage>
</organism>
<keyword evidence="4" id="KW-0560">Oxidoreductase</keyword>
<keyword evidence="2" id="KW-0285">Flavoprotein</keyword>
<dbReference type="PANTHER" id="PTHR46056">
    <property type="entry name" value="LONG-CHAIN-ALCOHOL OXIDASE"/>
    <property type="match status" value="1"/>
</dbReference>
<comment type="similarity">
    <text evidence="1">Belongs to the GMC oxidoreductase family.</text>
</comment>
<evidence type="ECO:0000313" key="8">
    <source>
        <dbReference type="Proteomes" id="UP000544134"/>
    </source>
</evidence>
<dbReference type="GO" id="GO:0050660">
    <property type="term" value="F:flavin adenine dinucleotide binding"/>
    <property type="evidence" value="ECO:0007669"/>
    <property type="project" value="InterPro"/>
</dbReference>
<gene>
    <name evidence="7" type="ORF">HHL24_18300</name>
</gene>
<evidence type="ECO:0000259" key="6">
    <source>
        <dbReference type="Pfam" id="PF05199"/>
    </source>
</evidence>
<evidence type="ECO:0000256" key="1">
    <source>
        <dbReference type="ARBA" id="ARBA00010790"/>
    </source>
</evidence>
<dbReference type="RefSeq" id="WP_169486837.1">
    <property type="nucleotide sequence ID" value="NZ_JABBGJ010000018.1"/>
</dbReference>
<evidence type="ECO:0000313" key="7">
    <source>
        <dbReference type="EMBL" id="NML99877.1"/>
    </source>
</evidence>
<comment type="caution">
    <text evidence="7">The sequence shown here is derived from an EMBL/GenBank/DDBJ whole genome shotgun (WGS) entry which is preliminary data.</text>
</comment>
<reference evidence="7 8" key="1">
    <citation type="submission" date="2020-04" db="EMBL/GenBank/DDBJ databases">
        <title>Paraburkholderia sp. RP-4-7 isolated from soil.</title>
        <authorList>
            <person name="Dahal R.H."/>
        </authorList>
    </citation>
    <scope>NUCLEOTIDE SEQUENCE [LARGE SCALE GENOMIC DNA]</scope>
    <source>
        <strain evidence="7 8">RP-4-7</strain>
    </source>
</reference>
<dbReference type="InterPro" id="IPR036188">
    <property type="entry name" value="FAD/NAD-bd_sf"/>
</dbReference>
<dbReference type="Pfam" id="PF00732">
    <property type="entry name" value="GMC_oxred_N"/>
    <property type="match status" value="1"/>
</dbReference>